<dbReference type="Proteomes" id="UP001152519">
    <property type="component" value="Unassembled WGS sequence"/>
</dbReference>
<dbReference type="AlphaFoldDB" id="A0A9W4DVV3"/>
<evidence type="ECO:0000313" key="3">
    <source>
        <dbReference type="Proteomes" id="UP001152519"/>
    </source>
</evidence>
<name>A0A9W4DVV3_9ACTN</name>
<dbReference type="Pfam" id="PF13551">
    <property type="entry name" value="HTH_29"/>
    <property type="match status" value="1"/>
</dbReference>
<organism evidence="2 3">
    <name type="scientific">Actinacidiphila cocklensis</name>
    <dbReference type="NCBI Taxonomy" id="887465"/>
    <lineage>
        <taxon>Bacteria</taxon>
        <taxon>Bacillati</taxon>
        <taxon>Actinomycetota</taxon>
        <taxon>Actinomycetes</taxon>
        <taxon>Kitasatosporales</taxon>
        <taxon>Streptomycetaceae</taxon>
        <taxon>Actinacidiphila</taxon>
    </lineage>
</organism>
<reference evidence="2" key="1">
    <citation type="submission" date="2021-05" db="EMBL/GenBank/DDBJ databases">
        <authorList>
            <person name="Arsene-Ploetze F."/>
        </authorList>
    </citation>
    <scope>NUCLEOTIDE SEQUENCE</scope>
    <source>
        <strain evidence="2">DSM 42138</strain>
    </source>
</reference>
<dbReference type="InterPro" id="IPR009057">
    <property type="entry name" value="Homeodomain-like_sf"/>
</dbReference>
<feature type="region of interest" description="Disordered" evidence="1">
    <location>
        <begin position="207"/>
        <end position="235"/>
    </location>
</feature>
<dbReference type="SUPFAM" id="SSF46689">
    <property type="entry name" value="Homeodomain-like"/>
    <property type="match status" value="1"/>
</dbReference>
<evidence type="ECO:0000256" key="1">
    <source>
        <dbReference type="SAM" id="MobiDB-lite"/>
    </source>
</evidence>
<gene>
    <name evidence="2" type="ORF">SCOCK_50177</name>
</gene>
<evidence type="ECO:0008006" key="4">
    <source>
        <dbReference type="Google" id="ProtNLM"/>
    </source>
</evidence>
<evidence type="ECO:0000313" key="2">
    <source>
        <dbReference type="EMBL" id="CAG6397128.1"/>
    </source>
</evidence>
<sequence length="368" mass="40631">MVAEPVRVRKLTDQEGQKLQQIVRRGSTSSVRYRRAMMLLASSGGNRVPVIAKLVQADEDTVRDAIHRFNEIGPACLDPRRAGGRPRLLSSDDEDFVIQTATTRPTEPGQPFTRWSIRKLAAYLRKVHGRAIPDPGTARLSALAQRRHPLGRQTHHRRGLNKQHSRTTTCLARRTAWTTKTCRPPWRRCWRYWGLARARTGRCRPARWSGAAGRRPRTSATTCWPTRASSPRARPTPTSPSICTCAPPPRLPRCCRWPPPAADCSAARWPPLTRPYGPGTGARATRRGSRRWASARSCCTPTTSPADWAWTGCRRHHSAQPCSTGCSPTPRPASPPACCCGAPDAGTSAVCPAGRRGHGRRHGPAERT</sequence>
<accession>A0A9W4DVV3</accession>
<proteinExistence type="predicted"/>
<protein>
    <recommendedName>
        <fullName evidence="4">Transposase</fullName>
    </recommendedName>
</protein>
<comment type="caution">
    <text evidence="2">The sequence shown here is derived from an EMBL/GenBank/DDBJ whole genome shotgun (WGS) entry which is preliminary data.</text>
</comment>
<dbReference type="EMBL" id="CAJSLV010000081">
    <property type="protein sequence ID" value="CAG6397128.1"/>
    <property type="molecule type" value="Genomic_DNA"/>
</dbReference>
<keyword evidence="3" id="KW-1185">Reference proteome</keyword>
<feature type="compositionally biased region" description="Low complexity" evidence="1">
    <location>
        <begin position="225"/>
        <end position="235"/>
    </location>
</feature>